<dbReference type="PANTHER" id="PTHR35668">
    <property type="entry name" value="PROTEIN SHORTAGE IN CHIASMATA 1 ORTHOLOG"/>
    <property type="match status" value="1"/>
</dbReference>
<organism evidence="1 2">
    <name type="scientific">Synaphobranchus kaupii</name>
    <name type="common">Kaup's arrowtooth eel</name>
    <dbReference type="NCBI Taxonomy" id="118154"/>
    <lineage>
        <taxon>Eukaryota</taxon>
        <taxon>Metazoa</taxon>
        <taxon>Chordata</taxon>
        <taxon>Craniata</taxon>
        <taxon>Vertebrata</taxon>
        <taxon>Euteleostomi</taxon>
        <taxon>Actinopterygii</taxon>
        <taxon>Neopterygii</taxon>
        <taxon>Teleostei</taxon>
        <taxon>Anguilliformes</taxon>
        <taxon>Synaphobranchidae</taxon>
        <taxon>Synaphobranchus</taxon>
    </lineage>
</organism>
<dbReference type="GO" id="GO:0000712">
    <property type="term" value="P:resolution of meiotic recombination intermediates"/>
    <property type="evidence" value="ECO:0007669"/>
    <property type="project" value="InterPro"/>
</dbReference>
<dbReference type="InterPro" id="IPR039991">
    <property type="entry name" value="SHOC1"/>
</dbReference>
<gene>
    <name evidence="1" type="ORF">SKAU_G00019220</name>
</gene>
<proteinExistence type="predicted"/>
<dbReference type="Pfam" id="PF17825">
    <property type="entry name" value="DUF5587"/>
    <property type="match status" value="1"/>
</dbReference>
<protein>
    <submittedName>
        <fullName evidence="1">Uncharacterized protein</fullName>
    </submittedName>
</protein>
<name>A0A9Q1GCU6_SYNKA</name>
<dbReference type="PANTHER" id="PTHR35668:SF1">
    <property type="entry name" value="PROTEIN SHORTAGE IN CHIASMATA 1 ORTHOLOG"/>
    <property type="match status" value="1"/>
</dbReference>
<reference evidence="1" key="1">
    <citation type="journal article" date="2023" name="Science">
        <title>Genome structures resolve the early diversification of teleost fishes.</title>
        <authorList>
            <person name="Parey E."/>
            <person name="Louis A."/>
            <person name="Montfort J."/>
            <person name="Bouchez O."/>
            <person name="Roques C."/>
            <person name="Iampietro C."/>
            <person name="Lluch J."/>
            <person name="Castinel A."/>
            <person name="Donnadieu C."/>
            <person name="Desvignes T."/>
            <person name="Floi Bucao C."/>
            <person name="Jouanno E."/>
            <person name="Wen M."/>
            <person name="Mejri S."/>
            <person name="Dirks R."/>
            <person name="Jansen H."/>
            <person name="Henkel C."/>
            <person name="Chen W.J."/>
            <person name="Zahm M."/>
            <person name="Cabau C."/>
            <person name="Klopp C."/>
            <person name="Thompson A.W."/>
            <person name="Robinson-Rechavi M."/>
            <person name="Braasch I."/>
            <person name="Lecointre G."/>
            <person name="Bobe J."/>
            <person name="Postlethwait J.H."/>
            <person name="Berthelot C."/>
            <person name="Roest Crollius H."/>
            <person name="Guiguen Y."/>
        </authorList>
    </citation>
    <scope>NUCLEOTIDE SEQUENCE</scope>
    <source>
        <strain evidence="1">WJC10195</strain>
    </source>
</reference>
<comment type="caution">
    <text evidence="1">The sequence shown here is derived from an EMBL/GenBank/DDBJ whole genome shotgun (WGS) entry which is preliminary data.</text>
</comment>
<dbReference type="GO" id="GO:0003697">
    <property type="term" value="F:single-stranded DNA binding"/>
    <property type="evidence" value="ECO:0007669"/>
    <property type="project" value="TreeGrafter"/>
</dbReference>
<sequence length="144" mass="16525">MLCKGETSEKKVPFYKQVALVHLLVTARDLLLKCDLSTALDYLGRAKETNMDASLGKLWAKLRVVQYLSQRNKEPNAKIAELKQWMKAWVQKNRTQRPCPKPLSYHRCPRFSCVSWGEQQQAGQLESERVVRATVCAHISFAFS</sequence>
<dbReference type="AlphaFoldDB" id="A0A9Q1GCU6"/>
<dbReference type="GO" id="GO:0016887">
    <property type="term" value="F:ATP hydrolysis activity"/>
    <property type="evidence" value="ECO:0007669"/>
    <property type="project" value="InterPro"/>
</dbReference>
<dbReference type="EMBL" id="JAINUF010000001">
    <property type="protein sequence ID" value="KAJ8381144.1"/>
    <property type="molecule type" value="Genomic_DNA"/>
</dbReference>
<dbReference type="OrthoDB" id="9909657at2759"/>
<dbReference type="Proteomes" id="UP001152622">
    <property type="component" value="Chromosome 1"/>
</dbReference>
<evidence type="ECO:0000313" key="1">
    <source>
        <dbReference type="EMBL" id="KAJ8381144.1"/>
    </source>
</evidence>
<dbReference type="GO" id="GO:0000794">
    <property type="term" value="C:condensed nuclear chromosome"/>
    <property type="evidence" value="ECO:0007669"/>
    <property type="project" value="InterPro"/>
</dbReference>
<accession>A0A9Q1GCU6</accession>
<keyword evidence="2" id="KW-1185">Reference proteome</keyword>
<evidence type="ECO:0000313" key="2">
    <source>
        <dbReference type="Proteomes" id="UP001152622"/>
    </source>
</evidence>